<evidence type="ECO:0000259" key="7">
    <source>
        <dbReference type="Pfam" id="PF02769"/>
    </source>
</evidence>
<dbReference type="SUPFAM" id="SSF55326">
    <property type="entry name" value="PurM N-terminal domain-like"/>
    <property type="match status" value="1"/>
</dbReference>
<dbReference type="CTD" id="6759608"/>
<evidence type="ECO:0000313" key="8">
    <source>
        <dbReference type="EMBL" id="EDV19127.1"/>
    </source>
</evidence>
<dbReference type="Pfam" id="PF02769">
    <property type="entry name" value="AIRS_C"/>
    <property type="match status" value="1"/>
</dbReference>
<dbReference type="OrthoDB" id="2018833at2759"/>
<dbReference type="PANTHER" id="PTHR10520:SF12">
    <property type="entry name" value="TRIFUNCTIONAL PURINE BIOSYNTHETIC PROTEIN ADENOSINE-3"/>
    <property type="match status" value="1"/>
</dbReference>
<dbReference type="KEGG" id="tad:TRIADDRAFT_34131"/>
<dbReference type="NCBIfam" id="TIGR00878">
    <property type="entry name" value="purM"/>
    <property type="match status" value="1"/>
</dbReference>
<dbReference type="GO" id="GO:0005524">
    <property type="term" value="F:ATP binding"/>
    <property type="evidence" value="ECO:0007669"/>
    <property type="project" value="UniProtKB-KW"/>
</dbReference>
<evidence type="ECO:0000256" key="5">
    <source>
        <dbReference type="ARBA" id="ARBA00022840"/>
    </source>
</evidence>
<reference evidence="8 9" key="1">
    <citation type="journal article" date="2008" name="Nature">
        <title>The Trichoplax genome and the nature of placozoans.</title>
        <authorList>
            <person name="Srivastava M."/>
            <person name="Begovic E."/>
            <person name="Chapman J."/>
            <person name="Putnam N.H."/>
            <person name="Hellsten U."/>
            <person name="Kawashima T."/>
            <person name="Kuo A."/>
            <person name="Mitros T."/>
            <person name="Salamov A."/>
            <person name="Carpenter M.L."/>
            <person name="Signorovitch A.Y."/>
            <person name="Moreno M.A."/>
            <person name="Kamm K."/>
            <person name="Grimwood J."/>
            <person name="Schmutz J."/>
            <person name="Shapiro H."/>
            <person name="Grigoriev I.V."/>
            <person name="Buss L.W."/>
            <person name="Schierwater B."/>
            <person name="Dellaporta S.L."/>
            <person name="Rokhsar D.S."/>
        </authorList>
    </citation>
    <scope>NUCLEOTIDE SEQUENCE [LARGE SCALE GENOMIC DNA]</scope>
    <source>
        <strain evidence="8 9">Grell-BS-1999</strain>
    </source>
</reference>
<dbReference type="GO" id="GO:0006189">
    <property type="term" value="P:'de novo' IMP biosynthetic process"/>
    <property type="evidence" value="ECO:0007669"/>
    <property type="project" value="UniProtKB-UniPathway"/>
</dbReference>
<sequence>EINYHNSIGIDLVAMSANDLLARGAEAVAMLDYISYSSLGKEVIQAILSGIATGCRIAGCALVGGETAQMPGLYPAGTYDLAGFAIGYVERGQDLPEIDTIIPGDKVIGIASSGIHSNGFSLIRRIVEQKQLHYDMPAPFSVQSSNIGKALLIPTKIYCRSLLSVLRSSLVKAYAHITGGGLVDNVSRILPQNCKAVIDAHQWKMADVFKWIANEGKRCSMYEDSRSNSR</sequence>
<dbReference type="Proteomes" id="UP000009022">
    <property type="component" value="Unassembled WGS sequence"/>
</dbReference>
<keyword evidence="4" id="KW-0547">Nucleotide-binding</keyword>
<dbReference type="EC" id="6.3.3.1" evidence="2"/>
<dbReference type="CDD" id="cd02196">
    <property type="entry name" value="PurM"/>
    <property type="match status" value="1"/>
</dbReference>
<dbReference type="GO" id="GO:0006164">
    <property type="term" value="P:purine nucleotide biosynthetic process"/>
    <property type="evidence" value="ECO:0000318"/>
    <property type="project" value="GO_Central"/>
</dbReference>
<dbReference type="AlphaFoldDB" id="B3SDS6"/>
<dbReference type="STRING" id="10228.B3SDS6"/>
<evidence type="ECO:0000256" key="3">
    <source>
        <dbReference type="ARBA" id="ARBA00022598"/>
    </source>
</evidence>
<accession>B3SDS6</accession>
<dbReference type="InterPro" id="IPR016188">
    <property type="entry name" value="PurM-like_N"/>
</dbReference>
<evidence type="ECO:0000256" key="4">
    <source>
        <dbReference type="ARBA" id="ARBA00022741"/>
    </source>
</evidence>
<dbReference type="GO" id="GO:0004641">
    <property type="term" value="F:phosphoribosylformylglycinamidine cyclo-ligase activity"/>
    <property type="evidence" value="ECO:0000318"/>
    <property type="project" value="GO_Central"/>
</dbReference>
<dbReference type="InParanoid" id="B3SDS6"/>
<proteinExistence type="predicted"/>
<dbReference type="EMBL" id="DS985285">
    <property type="protein sequence ID" value="EDV19127.1"/>
    <property type="molecule type" value="Genomic_DNA"/>
</dbReference>
<dbReference type="InterPro" id="IPR010918">
    <property type="entry name" value="PurM-like_C_dom"/>
</dbReference>
<evidence type="ECO:0000256" key="1">
    <source>
        <dbReference type="ARBA" id="ARBA00004686"/>
    </source>
</evidence>
<comment type="pathway">
    <text evidence="1">Purine metabolism; IMP biosynthesis via de novo pathway; 5-amino-1-(5-phospho-D-ribosyl)imidazole from N(2)-formyl-N(1)-(5-phospho-D-ribosyl)glycinamide: step 2/2.</text>
</comment>
<protein>
    <recommendedName>
        <fullName evidence="2">phosphoribosylformylglycinamidine cyclo-ligase</fullName>
        <ecNumber evidence="2">6.3.3.1</ecNumber>
    </recommendedName>
</protein>
<dbReference type="InterPro" id="IPR036921">
    <property type="entry name" value="PurM-like_N_sf"/>
</dbReference>
<dbReference type="InterPro" id="IPR004733">
    <property type="entry name" value="PurM_cligase"/>
</dbReference>
<dbReference type="Pfam" id="PF00586">
    <property type="entry name" value="AIRS"/>
    <property type="match status" value="1"/>
</dbReference>
<dbReference type="PANTHER" id="PTHR10520">
    <property type="entry name" value="TRIFUNCTIONAL PURINE BIOSYNTHETIC PROTEIN ADENOSINE-3-RELATED"/>
    <property type="match status" value="1"/>
</dbReference>
<evidence type="ECO:0000313" key="9">
    <source>
        <dbReference type="Proteomes" id="UP000009022"/>
    </source>
</evidence>
<dbReference type="GO" id="GO:0004637">
    <property type="term" value="F:phosphoribosylamine-glycine ligase activity"/>
    <property type="evidence" value="ECO:0000318"/>
    <property type="project" value="GO_Central"/>
</dbReference>
<dbReference type="SUPFAM" id="SSF56042">
    <property type="entry name" value="PurM C-terminal domain-like"/>
    <property type="match status" value="1"/>
</dbReference>
<dbReference type="eggNOG" id="KOG0237">
    <property type="taxonomic scope" value="Eukaryota"/>
</dbReference>
<dbReference type="InterPro" id="IPR036676">
    <property type="entry name" value="PurM-like_C_sf"/>
</dbReference>
<evidence type="ECO:0000256" key="2">
    <source>
        <dbReference type="ARBA" id="ARBA00013047"/>
    </source>
</evidence>
<organism evidence="8 9">
    <name type="scientific">Trichoplax adhaerens</name>
    <name type="common">Trichoplax reptans</name>
    <dbReference type="NCBI Taxonomy" id="10228"/>
    <lineage>
        <taxon>Eukaryota</taxon>
        <taxon>Metazoa</taxon>
        <taxon>Placozoa</taxon>
        <taxon>Uniplacotomia</taxon>
        <taxon>Trichoplacea</taxon>
        <taxon>Trichoplacidae</taxon>
        <taxon>Trichoplax</taxon>
    </lineage>
</organism>
<dbReference type="GeneID" id="6759608"/>
<dbReference type="UniPathway" id="UPA00074">
    <property type="reaction ID" value="UER00129"/>
</dbReference>
<dbReference type="GO" id="GO:0005829">
    <property type="term" value="C:cytosol"/>
    <property type="evidence" value="ECO:0000318"/>
    <property type="project" value="GO_Central"/>
</dbReference>
<feature type="domain" description="PurM-like N-terminal" evidence="6">
    <location>
        <begin position="6"/>
        <end position="89"/>
    </location>
</feature>
<feature type="domain" description="PurM-like C-terminal" evidence="7">
    <location>
        <begin position="103"/>
        <end position="213"/>
    </location>
</feature>
<dbReference type="Gene3D" id="3.90.650.10">
    <property type="entry name" value="PurM-like C-terminal domain"/>
    <property type="match status" value="1"/>
</dbReference>
<keyword evidence="5" id="KW-0067">ATP-binding</keyword>
<keyword evidence="3" id="KW-0436">Ligase</keyword>
<dbReference type="GO" id="GO:0046084">
    <property type="term" value="P:adenine biosynthetic process"/>
    <property type="evidence" value="ECO:0000318"/>
    <property type="project" value="GO_Central"/>
</dbReference>
<dbReference type="RefSeq" id="XP_002118388.1">
    <property type="nucleotide sequence ID" value="XM_002118352.1"/>
</dbReference>
<dbReference type="HOGENOM" id="CLU_1207457_0_0_1"/>
<name>B3SDS6_TRIAD</name>
<evidence type="ECO:0000259" key="6">
    <source>
        <dbReference type="Pfam" id="PF00586"/>
    </source>
</evidence>
<dbReference type="Gene3D" id="3.30.1330.10">
    <property type="entry name" value="PurM-like, N-terminal domain"/>
    <property type="match status" value="1"/>
</dbReference>
<gene>
    <name evidence="8" type="ORF">TRIADDRAFT_34131</name>
</gene>
<keyword evidence="9" id="KW-1185">Reference proteome</keyword>
<feature type="non-terminal residue" evidence="8">
    <location>
        <position position="1"/>
    </location>
</feature>